<evidence type="ECO:0000313" key="1">
    <source>
        <dbReference type="EMBL" id="SEA71741.1"/>
    </source>
</evidence>
<gene>
    <name evidence="1" type="ORF">SAMN04487924_11189</name>
</gene>
<evidence type="ECO:0008006" key="3">
    <source>
        <dbReference type="Google" id="ProtNLM"/>
    </source>
</evidence>
<organism evidence="1 2">
    <name type="scientific">Bacteroides xylanisolvens</name>
    <dbReference type="NCBI Taxonomy" id="371601"/>
    <lineage>
        <taxon>Bacteria</taxon>
        <taxon>Pseudomonadati</taxon>
        <taxon>Bacteroidota</taxon>
        <taxon>Bacteroidia</taxon>
        <taxon>Bacteroidales</taxon>
        <taxon>Bacteroidaceae</taxon>
        <taxon>Bacteroides</taxon>
    </lineage>
</organism>
<name>A0A1H4DG50_9BACE</name>
<dbReference type="Proteomes" id="UP000183040">
    <property type="component" value="Unassembled WGS sequence"/>
</dbReference>
<sequence>MYNSIFKGLKLKKDILATYRKRAIDARFLSLADNNKNINVGQEEWILQLPVCKVADTRLANVLYNQDVRTVKDLLEIVSGRGWKSLLRIEGVGKTSYYHLLSKLQMIGVVDESLDRILAGHSVGQFDNK</sequence>
<accession>A0A1H4DG50</accession>
<proteinExistence type="predicted"/>
<dbReference type="AlphaFoldDB" id="A0A1H4DG50"/>
<reference evidence="1 2" key="1">
    <citation type="submission" date="2016-10" db="EMBL/GenBank/DDBJ databases">
        <authorList>
            <person name="de Groot N.N."/>
        </authorList>
    </citation>
    <scope>NUCLEOTIDE SEQUENCE [LARGE SCALE GENOMIC DNA]</scope>
    <source>
        <strain evidence="1 2">NLAE-zl-G339</strain>
    </source>
</reference>
<protein>
    <recommendedName>
        <fullName evidence="3">RNA polymerase alpha subunit C-terminal domain-containing protein</fullName>
    </recommendedName>
</protein>
<dbReference type="EMBL" id="FNRP01000011">
    <property type="protein sequence ID" value="SEA71741.1"/>
    <property type="molecule type" value="Genomic_DNA"/>
</dbReference>
<evidence type="ECO:0000313" key="2">
    <source>
        <dbReference type="Proteomes" id="UP000183040"/>
    </source>
</evidence>
<dbReference type="Gene3D" id="1.10.150.20">
    <property type="entry name" value="5' to 3' exonuclease, C-terminal subdomain"/>
    <property type="match status" value="1"/>
</dbReference>